<dbReference type="PATRIC" id="fig|1197325.3.peg.68"/>
<dbReference type="HOGENOM" id="CLU_1784786_0_0_14"/>
<dbReference type="AlphaFoldDB" id="I6Z5N5"/>
<protein>
    <submittedName>
        <fullName evidence="1">Uncharacterized protein</fullName>
    </submittedName>
</protein>
<keyword evidence="2" id="KW-1185">Reference proteome</keyword>
<evidence type="ECO:0000313" key="1">
    <source>
        <dbReference type="EMBL" id="AFN64868.1"/>
    </source>
</evidence>
<evidence type="ECO:0000313" key="2">
    <source>
        <dbReference type="Proteomes" id="UP000009005"/>
    </source>
</evidence>
<dbReference type="RefSeq" id="WP_014849578.1">
    <property type="nucleotide sequence ID" value="NC_018149.1"/>
</dbReference>
<dbReference type="EMBL" id="CP003703">
    <property type="protein sequence ID" value="AFN64868.1"/>
    <property type="molecule type" value="Genomic_DNA"/>
</dbReference>
<dbReference type="KEGG" id="mwe:WEN_00305"/>
<proteinExistence type="predicted"/>
<organism evidence="1 2">
    <name type="scientific">Mycoplasma wenyonii (strain Massachusetts)</name>
    <name type="common">Eperythrozoon wenyonii</name>
    <dbReference type="NCBI Taxonomy" id="1197325"/>
    <lineage>
        <taxon>Bacteria</taxon>
        <taxon>Bacillati</taxon>
        <taxon>Mycoplasmatota</taxon>
        <taxon>Mollicutes</taxon>
        <taxon>Mycoplasmataceae</taxon>
        <taxon>Mycoplasma</taxon>
    </lineage>
</organism>
<reference evidence="1 2" key="1">
    <citation type="journal article" date="2012" name="J. Bacteriol.">
        <title>Complete genome sequence of Mycoplasma wenyonii strain Massachusetts.</title>
        <authorList>
            <person name="Dos Santos A.P."/>
            <person name="Guimaraes A.M."/>
            <person name="do Nascimento N.C."/>
            <person name="Sanmiguel P.J."/>
            <person name="Messick J.B."/>
        </authorList>
    </citation>
    <scope>NUCLEOTIDE SEQUENCE [LARGE SCALE GENOMIC DNA]</scope>
    <source>
        <strain evidence="1 2">Massachusetts</strain>
    </source>
</reference>
<accession>I6Z5N5</accession>
<gene>
    <name evidence="1" type="ordered locus">WEN_00305</name>
</gene>
<name>I6Z5N5_MYCWM</name>
<sequence>MAFPTKKLISLFTSLVSAIIPVISTLITNHFSSSSDLKVSFYLNPMESSINSNPMRRRNSRKDYVKVLQTKIEKELFGESEEKVRPKGAIKDLSAYSLNLPAPVKQEQDAECKLVTTNGNKKMFKCIGPKEGLLSSMIFDFTTTK</sequence>
<dbReference type="Proteomes" id="UP000009005">
    <property type="component" value="Chromosome"/>
</dbReference>